<evidence type="ECO:0000313" key="2">
    <source>
        <dbReference type="Proteomes" id="UP000070134"/>
    </source>
</evidence>
<proteinExistence type="predicted"/>
<dbReference type="STRING" id="37927.SA2016_0905"/>
<evidence type="ECO:0000313" key="1">
    <source>
        <dbReference type="EMBL" id="AMM31593.1"/>
    </source>
</evidence>
<keyword evidence="2" id="KW-1185">Reference proteome</keyword>
<protein>
    <submittedName>
        <fullName evidence="1">Uncharacterized protein</fullName>
    </submittedName>
</protein>
<organism evidence="1 2">
    <name type="scientific">Sinomonas atrocyanea</name>
    <dbReference type="NCBI Taxonomy" id="37927"/>
    <lineage>
        <taxon>Bacteria</taxon>
        <taxon>Bacillati</taxon>
        <taxon>Actinomycetota</taxon>
        <taxon>Actinomycetes</taxon>
        <taxon>Micrococcales</taxon>
        <taxon>Micrococcaceae</taxon>
        <taxon>Sinomonas</taxon>
    </lineage>
</organism>
<sequence length="185" mass="21093">MSALSLIVLDDEGQFRLYAAEAELLRSQERPGSTRCVIDRTGQYYHLQADPHGRLVLGRPLGPAEHHSLRQHLLRQQHLHPEAHRLRRRHCPTSREEFLEAIFEELALEGPGDDQPWTVRAGRQSWRCNGLRAVDAQVARASGPVVVTDPFGHAYRPRVPWNRALARRLRGHPLYVEILPEGAYA</sequence>
<dbReference type="Proteomes" id="UP000070134">
    <property type="component" value="Chromosome"/>
</dbReference>
<dbReference type="RefSeq" id="WP_066495790.1">
    <property type="nucleotide sequence ID" value="NZ_BJMO01000018.1"/>
</dbReference>
<dbReference type="EMBL" id="CP014518">
    <property type="protein sequence ID" value="AMM31593.1"/>
    <property type="molecule type" value="Genomic_DNA"/>
</dbReference>
<name>A0A126ZWX0_9MICC</name>
<dbReference type="KEGG" id="satk:SA2016_0905"/>
<reference evidence="1 2" key="1">
    <citation type="submission" date="2016-02" db="EMBL/GenBank/DDBJ databases">
        <title>Complete genome of Sinomonas atrocyanea KCTC 3377.</title>
        <authorList>
            <person name="Kim K.M."/>
        </authorList>
    </citation>
    <scope>NUCLEOTIDE SEQUENCE [LARGE SCALE GENOMIC DNA]</scope>
    <source>
        <strain evidence="1 2">KCTC 3377</strain>
    </source>
</reference>
<dbReference type="OrthoDB" id="4943913at2"/>
<accession>A0A126ZWX0</accession>
<dbReference type="AlphaFoldDB" id="A0A126ZWX0"/>
<gene>
    <name evidence="1" type="ORF">SA2016_0905</name>
</gene>